<name>A0ABR1AP70_POLSC</name>
<dbReference type="Proteomes" id="UP001359485">
    <property type="component" value="Unassembled WGS sequence"/>
</dbReference>
<protein>
    <submittedName>
        <fullName evidence="1">Uncharacterized protein</fullName>
    </submittedName>
</protein>
<accession>A0ABR1AP70</accession>
<dbReference type="EMBL" id="JAWJWF010000046">
    <property type="protein sequence ID" value="KAK6624279.1"/>
    <property type="molecule type" value="Genomic_DNA"/>
</dbReference>
<evidence type="ECO:0000313" key="1">
    <source>
        <dbReference type="EMBL" id="KAK6624279.1"/>
    </source>
</evidence>
<proteinExistence type="predicted"/>
<keyword evidence="2" id="KW-1185">Reference proteome</keyword>
<organism evidence="1 2">
    <name type="scientific">Polyplax serrata</name>
    <name type="common">Common mouse louse</name>
    <dbReference type="NCBI Taxonomy" id="468196"/>
    <lineage>
        <taxon>Eukaryota</taxon>
        <taxon>Metazoa</taxon>
        <taxon>Ecdysozoa</taxon>
        <taxon>Arthropoda</taxon>
        <taxon>Hexapoda</taxon>
        <taxon>Insecta</taxon>
        <taxon>Pterygota</taxon>
        <taxon>Neoptera</taxon>
        <taxon>Paraneoptera</taxon>
        <taxon>Psocodea</taxon>
        <taxon>Troctomorpha</taxon>
        <taxon>Phthiraptera</taxon>
        <taxon>Anoplura</taxon>
        <taxon>Polyplacidae</taxon>
        <taxon>Polyplax</taxon>
    </lineage>
</organism>
<evidence type="ECO:0000313" key="2">
    <source>
        <dbReference type="Proteomes" id="UP001359485"/>
    </source>
</evidence>
<gene>
    <name evidence="1" type="ORF">RUM44_011138</name>
</gene>
<comment type="caution">
    <text evidence="1">The sequence shown here is derived from an EMBL/GenBank/DDBJ whole genome shotgun (WGS) entry which is preliminary data.</text>
</comment>
<sequence length="70" mass="8571">MSRSDDEDDDDDDDELIESFMEVVHSGIHERRRVKFREAIQNTKTNQRTHKWQETWEEVDCVPWQERKHA</sequence>
<reference evidence="1 2" key="1">
    <citation type="submission" date="2023-09" db="EMBL/GenBank/DDBJ databases">
        <title>Genomes of two closely related lineages of the louse Polyplax serrata with different host specificities.</title>
        <authorList>
            <person name="Martinu J."/>
            <person name="Tarabai H."/>
            <person name="Stefka J."/>
            <person name="Hypsa V."/>
        </authorList>
    </citation>
    <scope>NUCLEOTIDE SEQUENCE [LARGE SCALE GENOMIC DNA]</scope>
    <source>
        <strain evidence="1">98ZLc_SE</strain>
    </source>
</reference>